<sequence>MKPKSLRDLVQNPNGPQVCHWSCDALNGIDDVFEYHGMNGYSICKLCSFKFYWTDDECFIRQGQHLVKRHAFGSCEGNACFGNKSDFVNHLVVFHKMMVHDFNRGSPKEWPNKSWIDELFRRWGSAPESSDVPVTRVDGTSQLSYPVFANRFIDAISRILQASGLMPRLDYYMPKGELTGHPWTRFGCVTEVCDTLAKLDDDETARILGRREYSRVCYTIGCLEEELVITGYEELLELESYKSSAHDALWHSVSTGNMQAATHRVNSGWQLSLQDKKSPVHCATLLDALRLQNHAYDRNEAFKRAGPRAIARMLECLQTEITRSPAARPMARPHARAINTPFRLARDPTIGAKEIRRAQMLIRKIDEWMMGIFVHSIPLRRVLMSGKAIPELASTTPTSWALKIMKHWAPESSMMQPENKEEEKDDYGDARSPGPGRYSYPDSVYSAATMSSMSSSSGTIRVKRLTLFQDTHYKLQKSAAHSVCEVEPEVRPLSSSCSTHISYDTTTFGEGIQSNRVTTLPPD</sequence>
<comment type="caution">
    <text evidence="2">The sequence shown here is derived from an EMBL/GenBank/DDBJ whole genome shotgun (WGS) entry which is preliminary data.</text>
</comment>
<gene>
    <name evidence="2" type="ORF">PG996_005871</name>
</gene>
<evidence type="ECO:0008006" key="4">
    <source>
        <dbReference type="Google" id="ProtNLM"/>
    </source>
</evidence>
<reference evidence="2 3" key="1">
    <citation type="submission" date="2023-01" db="EMBL/GenBank/DDBJ databases">
        <title>Analysis of 21 Apiospora genomes using comparative genomics revels a genus with tremendous synthesis potential of carbohydrate active enzymes and secondary metabolites.</title>
        <authorList>
            <person name="Sorensen T."/>
        </authorList>
    </citation>
    <scope>NUCLEOTIDE SEQUENCE [LARGE SCALE GENOMIC DNA]</scope>
    <source>
        <strain evidence="2 3">CBS 83171</strain>
    </source>
</reference>
<keyword evidence="3" id="KW-1185">Reference proteome</keyword>
<accession>A0ABR1VMN5</accession>
<dbReference type="EMBL" id="JAQQWM010000003">
    <property type="protein sequence ID" value="KAK8072523.1"/>
    <property type="molecule type" value="Genomic_DNA"/>
</dbReference>
<evidence type="ECO:0000313" key="2">
    <source>
        <dbReference type="EMBL" id="KAK8072523.1"/>
    </source>
</evidence>
<dbReference type="Proteomes" id="UP001446871">
    <property type="component" value="Unassembled WGS sequence"/>
</dbReference>
<proteinExistence type="predicted"/>
<protein>
    <recommendedName>
        <fullName evidence="4">C2H2-type domain-containing protein</fullName>
    </recommendedName>
</protein>
<feature type="region of interest" description="Disordered" evidence="1">
    <location>
        <begin position="411"/>
        <end position="438"/>
    </location>
</feature>
<evidence type="ECO:0000256" key="1">
    <source>
        <dbReference type="SAM" id="MobiDB-lite"/>
    </source>
</evidence>
<organism evidence="2 3">
    <name type="scientific">Apiospora saccharicola</name>
    <dbReference type="NCBI Taxonomy" id="335842"/>
    <lineage>
        <taxon>Eukaryota</taxon>
        <taxon>Fungi</taxon>
        <taxon>Dikarya</taxon>
        <taxon>Ascomycota</taxon>
        <taxon>Pezizomycotina</taxon>
        <taxon>Sordariomycetes</taxon>
        <taxon>Xylariomycetidae</taxon>
        <taxon>Amphisphaeriales</taxon>
        <taxon>Apiosporaceae</taxon>
        <taxon>Apiospora</taxon>
    </lineage>
</organism>
<evidence type="ECO:0000313" key="3">
    <source>
        <dbReference type="Proteomes" id="UP001446871"/>
    </source>
</evidence>
<name>A0ABR1VMN5_9PEZI</name>